<name>A0A6V7XAT5_MELEN</name>
<sequence length="62" mass="7545">MNWNSHFRSGFHPKLSEIVKKLNLRKLIRSYLLRSFRFLQQMELEAEDKSDVQLTSNKMQIY</sequence>
<reference evidence="1 2" key="1">
    <citation type="submission" date="2020-08" db="EMBL/GenBank/DDBJ databases">
        <authorList>
            <person name="Koutsovoulos G."/>
            <person name="Danchin GJ E."/>
        </authorList>
    </citation>
    <scope>NUCLEOTIDE SEQUENCE [LARGE SCALE GENOMIC DNA]</scope>
</reference>
<accession>A0A6V7XAT5</accession>
<dbReference type="AlphaFoldDB" id="A0A6V7XAT5"/>
<proteinExistence type="predicted"/>
<dbReference type="Proteomes" id="UP000580250">
    <property type="component" value="Unassembled WGS sequence"/>
</dbReference>
<organism evidence="1 2">
    <name type="scientific">Meloidogyne enterolobii</name>
    <name type="common">Root-knot nematode worm</name>
    <name type="synonym">Meloidogyne mayaguensis</name>
    <dbReference type="NCBI Taxonomy" id="390850"/>
    <lineage>
        <taxon>Eukaryota</taxon>
        <taxon>Metazoa</taxon>
        <taxon>Ecdysozoa</taxon>
        <taxon>Nematoda</taxon>
        <taxon>Chromadorea</taxon>
        <taxon>Rhabditida</taxon>
        <taxon>Tylenchina</taxon>
        <taxon>Tylenchomorpha</taxon>
        <taxon>Tylenchoidea</taxon>
        <taxon>Meloidogynidae</taxon>
        <taxon>Meloidogyninae</taxon>
        <taxon>Meloidogyne</taxon>
    </lineage>
</organism>
<evidence type="ECO:0000313" key="1">
    <source>
        <dbReference type="EMBL" id="CAD2196394.1"/>
    </source>
</evidence>
<dbReference type="EMBL" id="CAJEWN010001312">
    <property type="protein sequence ID" value="CAD2196394.1"/>
    <property type="molecule type" value="Genomic_DNA"/>
</dbReference>
<protein>
    <submittedName>
        <fullName evidence="1">Uncharacterized protein</fullName>
    </submittedName>
</protein>
<evidence type="ECO:0000313" key="2">
    <source>
        <dbReference type="Proteomes" id="UP000580250"/>
    </source>
</evidence>
<comment type="caution">
    <text evidence="1">The sequence shown here is derived from an EMBL/GenBank/DDBJ whole genome shotgun (WGS) entry which is preliminary data.</text>
</comment>
<gene>
    <name evidence="1" type="ORF">MENT_LOCUS49559</name>
</gene>